<gene>
    <name evidence="4" type="ORF">A4U53_29865</name>
    <name evidence="3" type="ORF">GR204_19905</name>
</gene>
<comment type="caution">
    <text evidence="4">The sequence shown here is derived from an EMBL/GenBank/DDBJ whole genome shotgun (WGS) entry which is preliminary data.</text>
</comment>
<accession>A0A179BG69</accession>
<protein>
    <submittedName>
        <fullName evidence="4">MarR family transcriptional regulator</fullName>
    </submittedName>
</protein>
<organism evidence="4">
    <name type="scientific">Rhizobium leguminosarum</name>
    <dbReference type="NCBI Taxonomy" id="384"/>
    <lineage>
        <taxon>Bacteria</taxon>
        <taxon>Pseudomonadati</taxon>
        <taxon>Pseudomonadota</taxon>
        <taxon>Alphaproteobacteria</taxon>
        <taxon>Hyphomicrobiales</taxon>
        <taxon>Rhizobiaceae</taxon>
        <taxon>Rhizobium/Agrobacterium group</taxon>
        <taxon>Rhizobium</taxon>
    </lineage>
</organism>
<evidence type="ECO:0000313" key="4">
    <source>
        <dbReference type="EMBL" id="OAP90333.1"/>
    </source>
</evidence>
<dbReference type="GO" id="GO:0003700">
    <property type="term" value="F:DNA-binding transcription factor activity"/>
    <property type="evidence" value="ECO:0007669"/>
    <property type="project" value="InterPro"/>
</dbReference>
<dbReference type="PANTHER" id="PTHR33164">
    <property type="entry name" value="TRANSCRIPTIONAL REGULATOR, MARR FAMILY"/>
    <property type="match status" value="1"/>
</dbReference>
<feature type="domain" description="HTH marR-type" evidence="2">
    <location>
        <begin position="21"/>
        <end position="160"/>
    </location>
</feature>
<dbReference type="InterPro" id="IPR000835">
    <property type="entry name" value="HTH_MarR-typ"/>
</dbReference>
<dbReference type="EMBL" id="WUEZ01000023">
    <property type="protein sequence ID" value="NEI36226.1"/>
    <property type="molecule type" value="Genomic_DNA"/>
</dbReference>
<dbReference type="GO" id="GO:0006950">
    <property type="term" value="P:response to stress"/>
    <property type="evidence" value="ECO:0007669"/>
    <property type="project" value="TreeGrafter"/>
</dbReference>
<name>A0A179BG69_RHILE</name>
<dbReference type="SUPFAM" id="SSF46785">
    <property type="entry name" value="Winged helix' DNA-binding domain"/>
    <property type="match status" value="1"/>
</dbReference>
<dbReference type="GeneID" id="84672250"/>
<dbReference type="AlphaFoldDB" id="A0A179BG69"/>
<dbReference type="RefSeq" id="WP_024320481.1">
    <property type="nucleotide sequence ID" value="NZ_CAXURF020000001.1"/>
</dbReference>
<evidence type="ECO:0000313" key="5">
    <source>
        <dbReference type="Proteomes" id="UP000471560"/>
    </source>
</evidence>
<reference evidence="4" key="1">
    <citation type="submission" date="2016-04" db="EMBL/GenBank/DDBJ databases">
        <title>Fast-growing isolate from the root nodules of Vavilovia formosa.</title>
        <authorList>
            <person name="Kimeklis A."/>
            <person name="Safronova V."/>
            <person name="Belimov A."/>
            <person name="Andronov E."/>
        </authorList>
    </citation>
    <scope>NUCLEOTIDE SEQUENCE [LARGE SCALE GENOMIC DNA]</scope>
    <source>
        <strain evidence="4">Vaf-46</strain>
    </source>
</reference>
<dbReference type="Gene3D" id="1.10.10.10">
    <property type="entry name" value="Winged helix-like DNA-binding domain superfamily/Winged helix DNA-binding domain"/>
    <property type="match status" value="1"/>
</dbReference>
<dbReference type="InterPro" id="IPR039422">
    <property type="entry name" value="MarR/SlyA-like"/>
</dbReference>
<reference evidence="3 5" key="2">
    <citation type="submission" date="2019-12" db="EMBL/GenBank/DDBJ databases">
        <title>Rhizobium genotypes associated with high levels of biological nitrogen fixation by grain legumes in a temperate-maritime cropping system.</title>
        <authorList>
            <person name="Maluk M."/>
            <person name="Francesc Ferrando Molina F."/>
            <person name="Lopez Del Egido L."/>
            <person name="Lafos M."/>
            <person name="Langarica-Fuentes A."/>
            <person name="Gebre Yohannes G."/>
            <person name="Young M.W."/>
            <person name="Martin P."/>
            <person name="Gantlett R."/>
            <person name="Kenicer G."/>
            <person name="Hawes C."/>
            <person name="Begg G.S."/>
            <person name="Quilliam R.S."/>
            <person name="Squire G.R."/>
            <person name="Poole P.S."/>
            <person name="Young P.W."/>
            <person name="Iannetta P.M."/>
            <person name="James E.K."/>
        </authorList>
    </citation>
    <scope>NUCLEOTIDE SEQUENCE [LARGE SCALE GENOMIC DNA]</scope>
    <source>
        <strain evidence="3 5">JHI1096</strain>
    </source>
</reference>
<dbReference type="eggNOG" id="COG1846">
    <property type="taxonomic scope" value="Bacteria"/>
</dbReference>
<dbReference type="EMBL" id="LWBS01000421">
    <property type="protein sequence ID" value="OAP90333.1"/>
    <property type="molecule type" value="Genomic_DNA"/>
</dbReference>
<dbReference type="SMART" id="SM00347">
    <property type="entry name" value="HTH_MARR"/>
    <property type="match status" value="1"/>
</dbReference>
<evidence type="ECO:0000313" key="3">
    <source>
        <dbReference type="EMBL" id="NEI36226.1"/>
    </source>
</evidence>
<dbReference type="PANTHER" id="PTHR33164:SF57">
    <property type="entry name" value="MARR-FAMILY TRANSCRIPTIONAL REGULATOR"/>
    <property type="match status" value="1"/>
</dbReference>
<proteinExistence type="predicted"/>
<evidence type="ECO:0000259" key="2">
    <source>
        <dbReference type="PROSITE" id="PS50995"/>
    </source>
</evidence>
<dbReference type="InterPro" id="IPR036388">
    <property type="entry name" value="WH-like_DNA-bd_sf"/>
</dbReference>
<dbReference type="Pfam" id="PF12802">
    <property type="entry name" value="MarR_2"/>
    <property type="match status" value="1"/>
</dbReference>
<dbReference type="InterPro" id="IPR036390">
    <property type="entry name" value="WH_DNA-bd_sf"/>
</dbReference>
<dbReference type="Proteomes" id="UP000471560">
    <property type="component" value="Unassembled WGS sequence"/>
</dbReference>
<feature type="region of interest" description="Disordered" evidence="1">
    <location>
        <begin position="1"/>
        <end position="20"/>
    </location>
</feature>
<evidence type="ECO:0000256" key="1">
    <source>
        <dbReference type="SAM" id="MobiDB-lite"/>
    </source>
</evidence>
<dbReference type="PROSITE" id="PS50995">
    <property type="entry name" value="HTH_MARR_2"/>
    <property type="match status" value="1"/>
</dbReference>
<sequence length="175" mass="19322">MSEILTKTLSAEPAEPDRENVPRIGRSMARMRLMTGRRLIGRLAIQSAAPGLELSHLDVLDAVRRAQPAGEVTVGMIAEMLRIDPSRASRVVADMVGRNVLRREASQADARRIVVVMTEVGQDLLAEIVAQKLAIISEIVSDWPQEDVERFAALFERFIGGYEAVFLSRDKDTPG</sequence>